<dbReference type="PRINTS" id="PR01041">
    <property type="entry name" value="TRNASYNTHMET"/>
</dbReference>
<dbReference type="AlphaFoldDB" id="A0A847VDF6"/>
<dbReference type="InterPro" id="IPR014729">
    <property type="entry name" value="Rossmann-like_a/b/a_fold"/>
</dbReference>
<evidence type="ECO:0000256" key="2">
    <source>
        <dbReference type="ARBA" id="ARBA00022490"/>
    </source>
</evidence>
<keyword evidence="4 9" id="KW-0547">Nucleotide-binding</keyword>
<dbReference type="InterPro" id="IPR009080">
    <property type="entry name" value="tRNAsynth_Ia_anticodon-bd"/>
</dbReference>
<name>A0A847VDF6_9BACT</name>
<gene>
    <name evidence="11" type="ORF">GX888_02125</name>
</gene>
<evidence type="ECO:0000313" key="11">
    <source>
        <dbReference type="EMBL" id="NLZ24521.1"/>
    </source>
</evidence>
<evidence type="ECO:0000259" key="10">
    <source>
        <dbReference type="Pfam" id="PF09334"/>
    </source>
</evidence>
<keyword evidence="5 9" id="KW-0067">ATP-binding</keyword>
<evidence type="ECO:0000256" key="4">
    <source>
        <dbReference type="ARBA" id="ARBA00022741"/>
    </source>
</evidence>
<dbReference type="EMBL" id="JAAZIL010000052">
    <property type="protein sequence ID" value="NLZ24521.1"/>
    <property type="molecule type" value="Genomic_DNA"/>
</dbReference>
<dbReference type="EC" id="6.1.1.10" evidence="1"/>
<comment type="similarity">
    <text evidence="9">Belongs to the class-I aminoacyl-tRNA synthetase family.</text>
</comment>
<dbReference type="GO" id="GO:0004825">
    <property type="term" value="F:methionine-tRNA ligase activity"/>
    <property type="evidence" value="ECO:0007669"/>
    <property type="project" value="UniProtKB-EC"/>
</dbReference>
<evidence type="ECO:0000256" key="5">
    <source>
        <dbReference type="ARBA" id="ARBA00022840"/>
    </source>
</evidence>
<keyword evidence="2" id="KW-0963">Cytoplasm</keyword>
<sequence length="481" mass="56428">MDRKKLFITTTLPYVNAEPHIGHALEFVQADTIARYFREKLGKENVFFNIGTDEHGLKVYTTAQRENMDIRAFVDKYSQRFRDFCKLFFVEYDYFYRTSSTDHHKAAQEFWKRCEAKGDIYKKKYSGLYCLGCERFITEKELVDGKCPDHGIVPELKEEENYFFRLSKYREHLLDWINSNPGVLKPKQKLEELRAIIKDIEDVSISRQRKNLPWGIEVPNDPEQVLYVWFDALTNYVNVVGFGSDEKKLKEWWPGIQLFGPDNLRFQAVIWQGMLISAGLEHTLRLLEHGMVLSSDGTKMSKTKGNVISPFEQEKKYSAEIVRFYLLTGILTYADSAYKEDDLVNMYNSRLVNNFGNLLHRVLHLSNRYSVEINNESTVEEDFKQSVSKYVREIEGYYNDYEIAYAGESIDRLADWGNKYITEREPWGSKVSAKERENILNNLSYLLQLVIHFYTPIIPSSSELAKKALYDRENIILFKKI</sequence>
<reference evidence="11 12" key="1">
    <citation type="journal article" date="2020" name="Biotechnol. Biofuels">
        <title>New insights from the biogas microbiome by comprehensive genome-resolved metagenomics of nearly 1600 species originating from multiple anaerobic digesters.</title>
        <authorList>
            <person name="Campanaro S."/>
            <person name="Treu L."/>
            <person name="Rodriguez-R L.M."/>
            <person name="Kovalovszki A."/>
            <person name="Ziels R.M."/>
            <person name="Maus I."/>
            <person name="Zhu X."/>
            <person name="Kougias P.G."/>
            <person name="Basile A."/>
            <person name="Luo G."/>
            <person name="Schluter A."/>
            <person name="Konstantinidis K.T."/>
            <person name="Angelidaki I."/>
        </authorList>
    </citation>
    <scope>NUCLEOTIDE SEQUENCE [LARGE SCALE GENOMIC DNA]</scope>
    <source>
        <strain evidence="11">AS19jrsBPTG_9</strain>
    </source>
</reference>
<dbReference type="Pfam" id="PF09334">
    <property type="entry name" value="tRNA-synt_1g"/>
    <property type="match status" value="2"/>
</dbReference>
<dbReference type="PROSITE" id="PS00178">
    <property type="entry name" value="AA_TRNA_LIGASE_I"/>
    <property type="match status" value="1"/>
</dbReference>
<dbReference type="FunFam" id="2.170.220.10:FF:000003">
    <property type="entry name" value="Methionine--tRNA ligase"/>
    <property type="match status" value="1"/>
</dbReference>
<evidence type="ECO:0000313" key="12">
    <source>
        <dbReference type="Proteomes" id="UP000564033"/>
    </source>
</evidence>
<dbReference type="InterPro" id="IPR001412">
    <property type="entry name" value="aa-tRNA-synth_I_CS"/>
</dbReference>
<dbReference type="GO" id="GO:0005524">
    <property type="term" value="F:ATP binding"/>
    <property type="evidence" value="ECO:0007669"/>
    <property type="project" value="UniProtKB-KW"/>
</dbReference>
<dbReference type="Gene3D" id="1.10.730.10">
    <property type="entry name" value="Isoleucyl-tRNA Synthetase, Domain 1"/>
    <property type="match status" value="1"/>
</dbReference>
<keyword evidence="6 9" id="KW-0648">Protein biosynthesis</keyword>
<dbReference type="PANTHER" id="PTHR43326:SF2">
    <property type="entry name" value="METHIONINE--TRNA LIGASE"/>
    <property type="match status" value="1"/>
</dbReference>
<evidence type="ECO:0000256" key="1">
    <source>
        <dbReference type="ARBA" id="ARBA00012838"/>
    </source>
</evidence>
<protein>
    <recommendedName>
        <fullName evidence="1">methionine--tRNA ligase</fullName>
        <ecNumber evidence="1">6.1.1.10</ecNumber>
    </recommendedName>
    <alternativeName>
        <fullName evidence="8">Methionyl-tRNA synthetase</fullName>
    </alternativeName>
</protein>
<organism evidence="11 12">
    <name type="scientific">Candidatus Dojkabacteria bacterium</name>
    <dbReference type="NCBI Taxonomy" id="2099670"/>
    <lineage>
        <taxon>Bacteria</taxon>
        <taxon>Candidatus Dojkabacteria</taxon>
    </lineage>
</organism>
<evidence type="ECO:0000256" key="3">
    <source>
        <dbReference type="ARBA" id="ARBA00022598"/>
    </source>
</evidence>
<keyword evidence="3 9" id="KW-0436">Ligase</keyword>
<dbReference type="Gene3D" id="2.170.220.10">
    <property type="match status" value="1"/>
</dbReference>
<dbReference type="SUPFAM" id="SSF47323">
    <property type="entry name" value="Anticodon-binding domain of a subclass of class I aminoacyl-tRNA synthetases"/>
    <property type="match status" value="1"/>
</dbReference>
<dbReference type="Proteomes" id="UP000564033">
    <property type="component" value="Unassembled WGS sequence"/>
</dbReference>
<evidence type="ECO:0000256" key="7">
    <source>
        <dbReference type="ARBA" id="ARBA00023146"/>
    </source>
</evidence>
<dbReference type="InterPro" id="IPR033911">
    <property type="entry name" value="MetRS_core"/>
</dbReference>
<dbReference type="GO" id="GO:0006431">
    <property type="term" value="P:methionyl-tRNA aminoacylation"/>
    <property type="evidence" value="ECO:0007669"/>
    <property type="project" value="InterPro"/>
</dbReference>
<accession>A0A847VDF6</accession>
<proteinExistence type="inferred from homology"/>
<feature type="domain" description="Methionyl/Leucyl tRNA synthetase" evidence="10">
    <location>
        <begin position="7"/>
        <end position="149"/>
    </location>
</feature>
<evidence type="ECO:0000256" key="9">
    <source>
        <dbReference type="RuleBase" id="RU363039"/>
    </source>
</evidence>
<dbReference type="Gene3D" id="3.40.50.620">
    <property type="entry name" value="HUPs"/>
    <property type="match status" value="1"/>
</dbReference>
<dbReference type="SUPFAM" id="SSF52374">
    <property type="entry name" value="Nucleotidylyl transferase"/>
    <property type="match status" value="1"/>
</dbReference>
<keyword evidence="7 9" id="KW-0030">Aminoacyl-tRNA synthetase</keyword>
<comment type="caution">
    <text evidence="11">The sequence shown here is derived from an EMBL/GenBank/DDBJ whole genome shotgun (WGS) entry which is preliminary data.</text>
</comment>
<feature type="domain" description="Methionyl/Leucyl tRNA synthetase" evidence="10">
    <location>
        <begin position="153"/>
        <end position="363"/>
    </location>
</feature>
<dbReference type="PANTHER" id="PTHR43326">
    <property type="entry name" value="METHIONYL-TRNA SYNTHETASE"/>
    <property type="match status" value="1"/>
</dbReference>
<evidence type="ECO:0000256" key="6">
    <source>
        <dbReference type="ARBA" id="ARBA00022917"/>
    </source>
</evidence>
<evidence type="ECO:0000256" key="8">
    <source>
        <dbReference type="ARBA" id="ARBA00030904"/>
    </source>
</evidence>
<dbReference type="InterPro" id="IPR015413">
    <property type="entry name" value="Methionyl/Leucyl_tRNA_Synth"/>
</dbReference>
<dbReference type="InterPro" id="IPR023457">
    <property type="entry name" value="Met-tRNA_synth_2"/>
</dbReference>
<dbReference type="CDD" id="cd00814">
    <property type="entry name" value="MetRS_core"/>
    <property type="match status" value="1"/>
</dbReference>